<keyword evidence="1" id="KW-1133">Transmembrane helix</keyword>
<organism evidence="2 3">
    <name type="scientific">Ascobolus immersus RN42</name>
    <dbReference type="NCBI Taxonomy" id="1160509"/>
    <lineage>
        <taxon>Eukaryota</taxon>
        <taxon>Fungi</taxon>
        <taxon>Dikarya</taxon>
        <taxon>Ascomycota</taxon>
        <taxon>Pezizomycotina</taxon>
        <taxon>Pezizomycetes</taxon>
        <taxon>Pezizales</taxon>
        <taxon>Ascobolaceae</taxon>
        <taxon>Ascobolus</taxon>
    </lineage>
</organism>
<accession>A0A3N4HHP8</accession>
<evidence type="ECO:0000313" key="2">
    <source>
        <dbReference type="EMBL" id="RPA71811.1"/>
    </source>
</evidence>
<proteinExistence type="predicted"/>
<dbReference type="EMBL" id="ML119898">
    <property type="protein sequence ID" value="RPA71811.1"/>
    <property type="molecule type" value="Genomic_DNA"/>
</dbReference>
<feature type="transmembrane region" description="Helical" evidence="1">
    <location>
        <begin position="63"/>
        <end position="81"/>
    </location>
</feature>
<protein>
    <submittedName>
        <fullName evidence="2">Uncharacterized protein</fullName>
    </submittedName>
</protein>
<keyword evidence="1" id="KW-0472">Membrane</keyword>
<dbReference type="Proteomes" id="UP000275078">
    <property type="component" value="Unassembled WGS sequence"/>
</dbReference>
<sequence length="96" mass="11402">MAKSLGWLLFRCVYFYSGQGLLGSRSRYKLSTFPLFLFSYYTCFAIFPGFHLFSFWFKIPYSIARTFFFCWFISVFLRFWMGWGGMGGEGSTFVSW</sequence>
<feature type="transmembrane region" description="Helical" evidence="1">
    <location>
        <begin position="35"/>
        <end position="57"/>
    </location>
</feature>
<evidence type="ECO:0000256" key="1">
    <source>
        <dbReference type="SAM" id="Phobius"/>
    </source>
</evidence>
<dbReference type="AlphaFoldDB" id="A0A3N4HHP8"/>
<gene>
    <name evidence="2" type="ORF">BJ508DRAFT_85141</name>
</gene>
<keyword evidence="3" id="KW-1185">Reference proteome</keyword>
<evidence type="ECO:0000313" key="3">
    <source>
        <dbReference type="Proteomes" id="UP000275078"/>
    </source>
</evidence>
<keyword evidence="1" id="KW-0812">Transmembrane</keyword>
<reference evidence="2 3" key="1">
    <citation type="journal article" date="2018" name="Nat. Ecol. Evol.">
        <title>Pezizomycetes genomes reveal the molecular basis of ectomycorrhizal truffle lifestyle.</title>
        <authorList>
            <person name="Murat C."/>
            <person name="Payen T."/>
            <person name="Noel B."/>
            <person name="Kuo A."/>
            <person name="Morin E."/>
            <person name="Chen J."/>
            <person name="Kohler A."/>
            <person name="Krizsan K."/>
            <person name="Balestrini R."/>
            <person name="Da Silva C."/>
            <person name="Montanini B."/>
            <person name="Hainaut M."/>
            <person name="Levati E."/>
            <person name="Barry K.W."/>
            <person name="Belfiori B."/>
            <person name="Cichocki N."/>
            <person name="Clum A."/>
            <person name="Dockter R.B."/>
            <person name="Fauchery L."/>
            <person name="Guy J."/>
            <person name="Iotti M."/>
            <person name="Le Tacon F."/>
            <person name="Lindquist E.A."/>
            <person name="Lipzen A."/>
            <person name="Malagnac F."/>
            <person name="Mello A."/>
            <person name="Molinier V."/>
            <person name="Miyauchi S."/>
            <person name="Poulain J."/>
            <person name="Riccioni C."/>
            <person name="Rubini A."/>
            <person name="Sitrit Y."/>
            <person name="Splivallo R."/>
            <person name="Traeger S."/>
            <person name="Wang M."/>
            <person name="Zifcakova L."/>
            <person name="Wipf D."/>
            <person name="Zambonelli A."/>
            <person name="Paolocci F."/>
            <person name="Nowrousian M."/>
            <person name="Ottonello S."/>
            <person name="Baldrian P."/>
            <person name="Spatafora J.W."/>
            <person name="Henrissat B."/>
            <person name="Nagy L.G."/>
            <person name="Aury J.M."/>
            <person name="Wincker P."/>
            <person name="Grigoriev I.V."/>
            <person name="Bonfante P."/>
            <person name="Martin F.M."/>
        </authorList>
    </citation>
    <scope>NUCLEOTIDE SEQUENCE [LARGE SCALE GENOMIC DNA]</scope>
    <source>
        <strain evidence="2 3">RN42</strain>
    </source>
</reference>
<name>A0A3N4HHP8_ASCIM</name>